<gene>
    <name evidence="2" type="ORF">IGS73_06480</name>
</gene>
<dbReference type="Proteomes" id="UP000593998">
    <property type="component" value="Chromosome"/>
</dbReference>
<sequence>MSDTHDLENIANEIMAAGEQQTTPPSAIMRAHAEGARMTSGMERGGDPVRYDPATFMDKPAKDAPALLPSTRGGSSGSSQYVTADGLSALDSKVHEARRRPDDATLGEAKKAAAAWSDFLTAADEARAAVVDVPQAMRRAADARSAALAQADGPVVLPSVADARAHAEAVAGRALRRALDLRRTYDETVEATASERLEALAASVPEEAAALRSSVDDLRGRLERLRAGVEALVESASSAGGPAVVGARLPVRAKLDGLDALVEEVEALVAVSEAPTEARLIPSREERRAIAAAARHVAGGFPAELVALASRESEEKAAGKPSTSFASHVPAHIVRSYRADAFHRA</sequence>
<feature type="region of interest" description="Disordered" evidence="1">
    <location>
        <begin position="58"/>
        <end position="80"/>
    </location>
</feature>
<evidence type="ECO:0000256" key="1">
    <source>
        <dbReference type="SAM" id="MobiDB-lite"/>
    </source>
</evidence>
<dbReference type="AlphaFoldDB" id="A0A7L9J3R6"/>
<dbReference type="EMBL" id="CP062789">
    <property type="protein sequence ID" value="QOK24014.1"/>
    <property type="molecule type" value="Genomic_DNA"/>
</dbReference>
<evidence type="ECO:0000313" key="3">
    <source>
        <dbReference type="Proteomes" id="UP000593998"/>
    </source>
</evidence>
<proteinExistence type="predicted"/>
<evidence type="ECO:0000313" key="2">
    <source>
        <dbReference type="EMBL" id="QOK24014.1"/>
    </source>
</evidence>
<reference evidence="2 3" key="1">
    <citation type="submission" date="2020-10" db="EMBL/GenBank/DDBJ databases">
        <title>Janibacter indicus TT2 genome sequence.</title>
        <authorList>
            <person name="Lee K."/>
            <person name="Ganzorig M."/>
        </authorList>
    </citation>
    <scope>NUCLEOTIDE SEQUENCE [LARGE SCALE GENOMIC DNA]</scope>
    <source>
        <strain evidence="2 3">TT2</strain>
    </source>
</reference>
<organism evidence="2 3">
    <name type="scientific">Janibacter indicus</name>
    <dbReference type="NCBI Taxonomy" id="857417"/>
    <lineage>
        <taxon>Bacteria</taxon>
        <taxon>Bacillati</taxon>
        <taxon>Actinomycetota</taxon>
        <taxon>Actinomycetes</taxon>
        <taxon>Micrococcales</taxon>
        <taxon>Intrasporangiaceae</taxon>
        <taxon>Janibacter</taxon>
    </lineage>
</organism>
<accession>A0A7L9J3R6</accession>
<protein>
    <submittedName>
        <fullName evidence="2">Uncharacterized protein</fullName>
    </submittedName>
</protein>
<name>A0A7L9J3R6_9MICO</name>